<dbReference type="EMBL" id="VTPC01079261">
    <property type="protein sequence ID" value="KAF2888182.1"/>
    <property type="molecule type" value="Genomic_DNA"/>
</dbReference>
<dbReference type="PANTHER" id="PTHR47326:SF1">
    <property type="entry name" value="HTH PSQ-TYPE DOMAIN-CONTAINING PROTEIN"/>
    <property type="match status" value="1"/>
</dbReference>
<protein>
    <recommendedName>
        <fullName evidence="1">PiggyBac transposable element-derived protein domain-containing protein</fullName>
    </recommendedName>
</protein>
<dbReference type="InterPro" id="IPR036397">
    <property type="entry name" value="RNaseH_sf"/>
</dbReference>
<dbReference type="AlphaFoldDB" id="A0A8K0CN13"/>
<organism evidence="2 3">
    <name type="scientific">Ignelater luminosus</name>
    <name type="common">Cucubano</name>
    <name type="synonym">Pyrophorus luminosus</name>
    <dbReference type="NCBI Taxonomy" id="2038154"/>
    <lineage>
        <taxon>Eukaryota</taxon>
        <taxon>Metazoa</taxon>
        <taxon>Ecdysozoa</taxon>
        <taxon>Arthropoda</taxon>
        <taxon>Hexapoda</taxon>
        <taxon>Insecta</taxon>
        <taxon>Pterygota</taxon>
        <taxon>Neoptera</taxon>
        <taxon>Endopterygota</taxon>
        <taxon>Coleoptera</taxon>
        <taxon>Polyphaga</taxon>
        <taxon>Elateriformia</taxon>
        <taxon>Elateroidea</taxon>
        <taxon>Elateridae</taxon>
        <taxon>Agrypninae</taxon>
        <taxon>Pyrophorini</taxon>
        <taxon>Ignelater</taxon>
    </lineage>
</organism>
<dbReference type="PANTHER" id="PTHR47326">
    <property type="entry name" value="TRANSPOSABLE ELEMENT TC3 TRANSPOSASE-LIKE PROTEIN"/>
    <property type="match status" value="1"/>
</dbReference>
<dbReference type="Gene3D" id="3.30.420.10">
    <property type="entry name" value="Ribonuclease H-like superfamily/Ribonuclease H"/>
    <property type="match status" value="1"/>
</dbReference>
<keyword evidence="3" id="KW-1185">Reference proteome</keyword>
<dbReference type="Pfam" id="PF13843">
    <property type="entry name" value="DDE_Tnp_1_7"/>
    <property type="match status" value="1"/>
</dbReference>
<dbReference type="Proteomes" id="UP000801492">
    <property type="component" value="Unassembled WGS sequence"/>
</dbReference>
<reference evidence="2" key="1">
    <citation type="submission" date="2019-08" db="EMBL/GenBank/DDBJ databases">
        <title>The genome of the North American firefly Photinus pyralis.</title>
        <authorList>
            <consortium name="Photinus pyralis genome working group"/>
            <person name="Fallon T.R."/>
            <person name="Sander Lower S.E."/>
            <person name="Weng J.-K."/>
        </authorList>
    </citation>
    <scope>NUCLEOTIDE SEQUENCE</scope>
    <source>
        <strain evidence="2">TRF0915ILg1</strain>
        <tissue evidence="2">Whole body</tissue>
    </source>
</reference>
<evidence type="ECO:0000313" key="3">
    <source>
        <dbReference type="Proteomes" id="UP000801492"/>
    </source>
</evidence>
<dbReference type="GO" id="GO:0003676">
    <property type="term" value="F:nucleic acid binding"/>
    <property type="evidence" value="ECO:0007669"/>
    <property type="project" value="InterPro"/>
</dbReference>
<gene>
    <name evidence="2" type="ORF">ILUMI_17991</name>
</gene>
<feature type="domain" description="PiggyBac transposable element-derived protein" evidence="1">
    <location>
        <begin position="36"/>
        <end position="116"/>
    </location>
</feature>
<accession>A0A8K0CN13</accession>
<name>A0A8K0CN13_IGNLU</name>
<sequence>MASTSRKDKKCLNDEELLTTGKRVVIELEGFRLDNADQSGYIEKFDVYQGKAEDKFKSYEPGEVVLSLIESYWRQNGKIYFDNYFTSVNLLKKLETLVWGTVKNNRLPKDFKNDKNETYKDVNCPQIIPDGVVRDGAPPHVYNPVEQLLINTFGNRIISRHFSNIRSPCSPDINPADFWLWGYPTTLNKLKNSISQQIEGIQADLLENAVHSIEERLLLVEE</sequence>
<evidence type="ECO:0000259" key="1">
    <source>
        <dbReference type="Pfam" id="PF13843"/>
    </source>
</evidence>
<evidence type="ECO:0000313" key="2">
    <source>
        <dbReference type="EMBL" id="KAF2888182.1"/>
    </source>
</evidence>
<dbReference type="InterPro" id="IPR029526">
    <property type="entry name" value="PGBD"/>
</dbReference>
<dbReference type="OrthoDB" id="8122262at2759"/>
<comment type="caution">
    <text evidence="2">The sequence shown here is derived from an EMBL/GenBank/DDBJ whole genome shotgun (WGS) entry which is preliminary data.</text>
</comment>
<proteinExistence type="predicted"/>